<dbReference type="Gene3D" id="3.40.190.150">
    <property type="entry name" value="Bordetella uptake gene, domain 1"/>
    <property type="match status" value="1"/>
</dbReference>
<dbReference type="PIRSF" id="PIRSF017082">
    <property type="entry name" value="YflP"/>
    <property type="match status" value="1"/>
</dbReference>
<evidence type="ECO:0000313" key="4">
    <source>
        <dbReference type="Proteomes" id="UP000681594"/>
    </source>
</evidence>
<accession>A0ABS4A9F6</accession>
<feature type="signal peptide" evidence="2">
    <location>
        <begin position="1"/>
        <end position="23"/>
    </location>
</feature>
<evidence type="ECO:0000313" key="3">
    <source>
        <dbReference type="EMBL" id="MBP0443626.1"/>
    </source>
</evidence>
<dbReference type="RefSeq" id="WP_209377855.1">
    <property type="nucleotide sequence ID" value="NZ_JAGIZB010000002.1"/>
</dbReference>
<dbReference type="Pfam" id="PF03401">
    <property type="entry name" value="TctC"/>
    <property type="match status" value="1"/>
</dbReference>
<proteinExistence type="inferred from homology"/>
<evidence type="ECO:0000256" key="1">
    <source>
        <dbReference type="ARBA" id="ARBA00006987"/>
    </source>
</evidence>
<dbReference type="SUPFAM" id="SSF53850">
    <property type="entry name" value="Periplasmic binding protein-like II"/>
    <property type="match status" value="1"/>
</dbReference>
<reference evidence="3 4" key="1">
    <citation type="submission" date="2021-03" db="EMBL/GenBank/DDBJ databases">
        <authorList>
            <person name="So Y."/>
        </authorList>
    </citation>
    <scope>NUCLEOTIDE SEQUENCE [LARGE SCALE GENOMIC DNA]</scope>
    <source>
        <strain evidence="3 4">SSH11</strain>
    </source>
</reference>
<dbReference type="Gene3D" id="3.40.190.10">
    <property type="entry name" value="Periplasmic binding protein-like II"/>
    <property type="match status" value="1"/>
</dbReference>
<comment type="similarity">
    <text evidence="1">Belongs to the UPF0065 (bug) family.</text>
</comment>
<organism evidence="3 4">
    <name type="scientific">Pararoseomonas baculiformis</name>
    <dbReference type="NCBI Taxonomy" id="2820812"/>
    <lineage>
        <taxon>Bacteria</taxon>
        <taxon>Pseudomonadati</taxon>
        <taxon>Pseudomonadota</taxon>
        <taxon>Alphaproteobacteria</taxon>
        <taxon>Acetobacterales</taxon>
        <taxon>Acetobacteraceae</taxon>
        <taxon>Pararoseomonas</taxon>
    </lineage>
</organism>
<dbReference type="PANTHER" id="PTHR42928">
    <property type="entry name" value="TRICARBOXYLATE-BINDING PROTEIN"/>
    <property type="match status" value="1"/>
</dbReference>
<keyword evidence="2" id="KW-0732">Signal</keyword>
<evidence type="ECO:0000256" key="2">
    <source>
        <dbReference type="SAM" id="SignalP"/>
    </source>
</evidence>
<dbReference type="InterPro" id="IPR005064">
    <property type="entry name" value="BUG"/>
</dbReference>
<dbReference type="InterPro" id="IPR042100">
    <property type="entry name" value="Bug_dom1"/>
</dbReference>
<feature type="chain" id="PRO_5045639381" evidence="2">
    <location>
        <begin position="24"/>
        <end position="330"/>
    </location>
</feature>
<dbReference type="Proteomes" id="UP000681594">
    <property type="component" value="Unassembled WGS sequence"/>
</dbReference>
<dbReference type="CDD" id="cd13578">
    <property type="entry name" value="PBP2_Bug27"/>
    <property type="match status" value="1"/>
</dbReference>
<gene>
    <name evidence="3" type="ORF">J8J14_02445</name>
</gene>
<name>A0ABS4A9F6_9PROT</name>
<protein>
    <submittedName>
        <fullName evidence="3">Tripartite tricarboxylate transporter substrate binding protein</fullName>
    </submittedName>
</protein>
<keyword evidence="4" id="KW-1185">Reference proteome</keyword>
<dbReference type="EMBL" id="JAGIZB010000002">
    <property type="protein sequence ID" value="MBP0443626.1"/>
    <property type="molecule type" value="Genomic_DNA"/>
</dbReference>
<comment type="caution">
    <text evidence="3">The sequence shown here is derived from an EMBL/GenBank/DDBJ whole genome shotgun (WGS) entry which is preliminary data.</text>
</comment>
<dbReference type="PANTHER" id="PTHR42928:SF5">
    <property type="entry name" value="BLR1237 PROTEIN"/>
    <property type="match status" value="1"/>
</dbReference>
<sequence>MIPPITRRALGLSALGLSALGLAAVPEARAQAWPSRPMRLVVPFPPGGSTDVLARRLAERLSPALGQPVVVENRPGAGGTTGAEFVSKSAPDGHTLLMGVTGSNAIAASLFPNLPYDPVAGFSPVSRLVSAPLVVTVHPALGVNDLGAFIAAARAAPGAITYATPGNGTSMHLTGVMFGLAAGVQLTHVPYRGSAQATTDLVAGLVKASFADLLVILPQLRAGTVKALAVTGAERHPLLPEVPTVAEAALPGFQAESWQGVFAPPGTPPALLARLHEEVARAMQAPEIRDSFAQQGFRVEATSPAEFAGFVKAEVAKWGGVVKEGGVRLD</sequence>